<evidence type="ECO:0000256" key="1">
    <source>
        <dbReference type="SAM" id="Phobius"/>
    </source>
</evidence>
<protein>
    <submittedName>
        <fullName evidence="3">DUF3971 domain-containing protein</fullName>
    </submittedName>
</protein>
<name>A0A2N9YAU6_9GAMM</name>
<evidence type="ECO:0000313" key="3">
    <source>
        <dbReference type="EMBL" id="AUI67570.1"/>
    </source>
</evidence>
<dbReference type="InterPro" id="IPR025263">
    <property type="entry name" value="YhdP_central"/>
</dbReference>
<dbReference type="PANTHER" id="PTHR38690">
    <property type="entry name" value="PROTEASE-RELATED"/>
    <property type="match status" value="1"/>
</dbReference>
<dbReference type="Pfam" id="PF13116">
    <property type="entry name" value="YhdP"/>
    <property type="match status" value="2"/>
</dbReference>
<keyword evidence="1" id="KW-0812">Transmembrane</keyword>
<dbReference type="RefSeq" id="WP_062149419.1">
    <property type="nucleotide sequence ID" value="NZ_CP012373.2"/>
</dbReference>
<dbReference type="InterPro" id="IPR011836">
    <property type="entry name" value="YhdP"/>
</dbReference>
<evidence type="ECO:0000313" key="4">
    <source>
        <dbReference type="Proteomes" id="UP000234271"/>
    </source>
</evidence>
<dbReference type="PANTHER" id="PTHR38690:SF1">
    <property type="entry name" value="PROTEASE"/>
    <property type="match status" value="1"/>
</dbReference>
<organism evidence="3 4">
    <name type="scientific">Beggiatoa leptomitoformis</name>
    <dbReference type="NCBI Taxonomy" id="288004"/>
    <lineage>
        <taxon>Bacteria</taxon>
        <taxon>Pseudomonadati</taxon>
        <taxon>Pseudomonadota</taxon>
        <taxon>Gammaproteobacteria</taxon>
        <taxon>Thiotrichales</taxon>
        <taxon>Thiotrichaceae</taxon>
        <taxon>Beggiatoa</taxon>
    </lineage>
</organism>
<feature type="domain" description="YhdP central" evidence="2">
    <location>
        <begin position="12"/>
        <end position="166"/>
    </location>
</feature>
<dbReference type="Proteomes" id="UP000234271">
    <property type="component" value="Chromosome"/>
</dbReference>
<dbReference type="EMBL" id="CP018889">
    <property type="protein sequence ID" value="AUI67570.1"/>
    <property type="molecule type" value="Genomic_DNA"/>
</dbReference>
<proteinExistence type="predicted"/>
<dbReference type="STRING" id="288004.AL038_04105"/>
<accession>A0A2N9YAU6</accession>
<keyword evidence="1" id="KW-1133">Transmembrane helix</keyword>
<dbReference type="KEGG" id="blep:AL038_04105"/>
<evidence type="ECO:0000259" key="2">
    <source>
        <dbReference type="Pfam" id="PF13116"/>
    </source>
</evidence>
<gene>
    <name evidence="3" type="ORF">BLE401_01905</name>
</gene>
<keyword evidence="4" id="KW-1185">Reference proteome</keyword>
<reference evidence="4" key="1">
    <citation type="submission" date="2016-12" db="EMBL/GenBank/DDBJ databases">
        <title>Complete Genome Sequence of Beggiatoa leptomitiformis D-401.</title>
        <authorList>
            <person name="Fomenkov A."/>
            <person name="Vincze T."/>
            <person name="Grabovich M."/>
            <person name="Anton B.P."/>
            <person name="Dubinina G."/>
            <person name="Orlova M."/>
            <person name="Belousova E."/>
            <person name="Roberts R.J."/>
        </authorList>
    </citation>
    <scope>NUCLEOTIDE SEQUENCE [LARGE SCALE GENOMIC DNA]</scope>
    <source>
        <strain evidence="4">D-401</strain>
    </source>
</reference>
<dbReference type="AlphaFoldDB" id="A0A2N9YAU6"/>
<feature type="domain" description="YhdP central" evidence="2">
    <location>
        <begin position="232"/>
        <end position="1206"/>
    </location>
</feature>
<keyword evidence="1" id="KW-0472">Membrane</keyword>
<sequence>MFFRYSLFFICFLRKTILVISGLFAVGIFIVYLLFPYSTYYKTDIEQWLSEQLQQSVTIGQLETRWLEGQPVLHLEQVQLKNTHNKASFIIQSVDVFFNLWASITEKTAITAEIRLHIPQLAVTSDTAGQFSIAGFPLPATTTTNDPDYSPHWLQWLWQQAFVVVKVDNFSESSATNPPVTFSALTLRLTPQDTQQQIQLALTIPSQPRFPLATTHITLVGMMQLQTTRLPDIQVHFALQPQKTSTRLQGAMQFTQSPDASQRLTINALQLQTTQHKWLLPNIYLHQHQQKIDVNLRPFSVTILSPLLDFLPLNNPLRQTIAQAHFSGELDDINAHYSPALGWVLLTDFKNLSIQWLNTLPRLINARGQIKLAETQGYLALQQAGLALHNTDWFSQGLVVNQLQGEWSWYRTAEAWQWATTGFRVADAFTSVKLIGNITLPLKSKIPSSDLQLTIEKGQVNQAYRYVPDKLVPITSAWLKKALVSGVIESAQIDIRGRWDALFTDKNPLWRVSAQIDNAYLQYGEQYPPIEKISAELTMHGREMVITANKGLIFTSQLQAVTVIIDDIAAKIPVLTIMGEMSGSVADGLRFLQDSPLHKTVVLGDELQLAGELGLKLDMQLPLAANVPATTRGELRFRHTDFTHKRLNITLRQLQGSVFFDDNSLLAQKLQGFLYDMPISLAFQENRQAVPKRIQAQLSGRADANFIRQQLSALNSSLADLPYHQWFTGETTWQAALDLPVQAKANSEQQITITSDLKGLAVQLPAPLAKKASKNQPLYINTTRNQLTIRYGDIFNALLQLDEQGIEQGSIYFGAEKAILPATQKLQIQGELSEFSLLAWQELLNTLPQGNMARALPLDTNLVIEQLSGLGYETTGLILDAQYKKPLLQMQVKNSQIDGQIKWDETQKQLNIDFNELYLTADNSTASKNPQLSKKPNYHLNPHDLPSIAFHADDLHLGQVRLGNVNFFTRPSTQGLILDLFEAKNAGFSLHVEGEWQAQAQQQRTALQIDLNSTDFSQLMQQLGYTDSPISGGTLQANLRTEWQDTPLRFTLAAAQGQLSLLLVDGHLVDMEPGVGRLLGLFDLQTLPRRLAMDFSDVFAVGFGFNQIFGEFTFKKGIAQTDKVVIQAPAAQVEIKGETDLLKQTYQQQVTVMPHISNTLPIAGTLVGGLGVGAVVMIVQKLLEAEIEKTINYQYIISGDWKNPQITPITKESPAYQKQSEP</sequence>
<feature type="transmembrane region" description="Helical" evidence="1">
    <location>
        <begin position="12"/>
        <end position="35"/>
    </location>
</feature>
<dbReference type="OrthoDB" id="9762238at2"/>